<accession>A0A450RYB8</accession>
<sequence>MMRSYEAEVGADGKVRLQEPLTLHGRHRAVVIVLESLDSVDTQAQPTDDVRGWRRFVGIMRDTPHFNADPVAIQRAMRDEWD</sequence>
<dbReference type="EMBL" id="CAADEW010000006">
    <property type="protein sequence ID" value="VFJ44188.1"/>
    <property type="molecule type" value="Genomic_DNA"/>
</dbReference>
<organism evidence="1">
    <name type="scientific">Candidatus Kentrum sp. FW</name>
    <dbReference type="NCBI Taxonomy" id="2126338"/>
    <lineage>
        <taxon>Bacteria</taxon>
        <taxon>Pseudomonadati</taxon>
        <taxon>Pseudomonadota</taxon>
        <taxon>Gammaproteobacteria</taxon>
        <taxon>Candidatus Kentrum</taxon>
    </lineage>
</organism>
<dbReference type="EMBL" id="CAADFD010000040">
    <property type="protein sequence ID" value="VFJ58204.1"/>
    <property type="molecule type" value="Genomic_DNA"/>
</dbReference>
<reference evidence="1" key="1">
    <citation type="submission" date="2019-02" db="EMBL/GenBank/DDBJ databases">
        <authorList>
            <person name="Gruber-Vodicka R. H."/>
            <person name="Seah K. B. B."/>
        </authorList>
    </citation>
    <scope>NUCLEOTIDE SEQUENCE</scope>
    <source>
        <strain evidence="2">BECK_BZ106</strain>
        <strain evidence="1">BECK_BZ15</strain>
    </source>
</reference>
<name>A0A450RYB8_9GAMM</name>
<evidence type="ECO:0000313" key="1">
    <source>
        <dbReference type="EMBL" id="VFJ44188.1"/>
    </source>
</evidence>
<evidence type="ECO:0000313" key="2">
    <source>
        <dbReference type="EMBL" id="VFJ58204.1"/>
    </source>
</evidence>
<protein>
    <submittedName>
        <fullName evidence="1">Uncharacterized protein</fullName>
    </submittedName>
</protein>
<gene>
    <name evidence="1" type="ORF">BECKFW1821A_GA0114235_100615</name>
    <name evidence="2" type="ORF">BECKFW1821B_GA0114236_10407</name>
</gene>
<proteinExistence type="predicted"/>
<dbReference type="AlphaFoldDB" id="A0A450RYB8"/>